<dbReference type="SUPFAM" id="SSF51430">
    <property type="entry name" value="NAD(P)-linked oxidoreductase"/>
    <property type="match status" value="1"/>
</dbReference>
<dbReference type="CDD" id="cd19075">
    <property type="entry name" value="AKR_AKR7A1-5"/>
    <property type="match status" value="1"/>
</dbReference>
<reference evidence="3" key="1">
    <citation type="submission" date="2021-02" db="EMBL/GenBank/DDBJ databases">
        <title>Genome sequence Cadophora malorum strain M34.</title>
        <authorList>
            <person name="Stefanovic E."/>
            <person name="Vu D."/>
            <person name="Scully C."/>
            <person name="Dijksterhuis J."/>
            <person name="Roader J."/>
            <person name="Houbraken J."/>
        </authorList>
    </citation>
    <scope>NUCLEOTIDE SEQUENCE</scope>
    <source>
        <strain evidence="3">M34</strain>
    </source>
</reference>
<dbReference type="Gene3D" id="3.20.20.100">
    <property type="entry name" value="NADP-dependent oxidoreductase domain"/>
    <property type="match status" value="1"/>
</dbReference>
<dbReference type="EMBL" id="JAFJYH010000103">
    <property type="protein sequence ID" value="KAG4419519.1"/>
    <property type="molecule type" value="Genomic_DNA"/>
</dbReference>
<dbReference type="GO" id="GO:0016491">
    <property type="term" value="F:oxidoreductase activity"/>
    <property type="evidence" value="ECO:0007669"/>
    <property type="project" value="UniProtKB-KW"/>
</dbReference>
<proteinExistence type="predicted"/>
<sequence length="495" mass="56925">MRLDMLHIRSVALSFGDLNIYNTNTGVKNRIMQVARYIKANCPLLRNLNIVIGDLKPNAAGLHSITRLVDFGLHLEDVIYEQEPRYLVFWLPGINVDLKFSILARQTGFTHPLSSFYEQRFETHFVAPNDPMPCNDVIFYTQKSVSGGSDFKLELLKTFIPCHKDGELMYLSDDFMDTFVEGEDDHRDTFHARIYTAEDAAPILDLFLQHGHVEVDTARVYGNGTSEELLAEVDWQKRGIVIDTKLYPKNEYTHSPEDVRRGLMDSLKALKVDKVDMFYLHAPDRTVPFEETLHAVNELHKDGYFNRFGISNFMSYEVAKICEICDKNGWIKPIVYQGIYSAIHRSVEPELIPCLRHYGISLYAFQPLAAGFLTGRYQRHQTEFEEGSRFDSKQAVGQMTQGRYINESYFDALDLIKEVADKHSLTMAEIALRWLEHHSLLKNELGDAIIIGASSLKHAEENLYDLEKDPLPREVVEVVEQAWLKAKPTAPRYWH</sequence>
<dbReference type="PRINTS" id="PR00069">
    <property type="entry name" value="ALDKETRDTASE"/>
</dbReference>
<name>A0A8H7WB12_9HELO</name>
<dbReference type="Pfam" id="PF00248">
    <property type="entry name" value="Aldo_ket_red"/>
    <property type="match status" value="1"/>
</dbReference>
<keyword evidence="1" id="KW-0560">Oxidoreductase</keyword>
<feature type="domain" description="NADP-dependent oxidoreductase" evidence="2">
    <location>
        <begin position="195"/>
        <end position="482"/>
    </location>
</feature>
<dbReference type="InterPro" id="IPR020471">
    <property type="entry name" value="AKR"/>
</dbReference>
<dbReference type="InterPro" id="IPR023210">
    <property type="entry name" value="NADP_OxRdtase_dom"/>
</dbReference>
<protein>
    <recommendedName>
        <fullName evidence="2">NADP-dependent oxidoreductase domain-containing protein</fullName>
    </recommendedName>
</protein>
<dbReference type="Proteomes" id="UP000664132">
    <property type="component" value="Unassembled WGS sequence"/>
</dbReference>
<keyword evidence="4" id="KW-1185">Reference proteome</keyword>
<gene>
    <name evidence="3" type="ORF">IFR04_007313</name>
</gene>
<dbReference type="PANTHER" id="PTHR43364:SF4">
    <property type="entry name" value="NAD(P)-LINKED OXIDOREDUCTASE SUPERFAMILY PROTEIN"/>
    <property type="match status" value="1"/>
</dbReference>
<evidence type="ECO:0000259" key="2">
    <source>
        <dbReference type="Pfam" id="PF00248"/>
    </source>
</evidence>
<comment type="caution">
    <text evidence="3">The sequence shown here is derived from an EMBL/GenBank/DDBJ whole genome shotgun (WGS) entry which is preliminary data.</text>
</comment>
<organism evidence="3 4">
    <name type="scientific">Cadophora malorum</name>
    <dbReference type="NCBI Taxonomy" id="108018"/>
    <lineage>
        <taxon>Eukaryota</taxon>
        <taxon>Fungi</taxon>
        <taxon>Dikarya</taxon>
        <taxon>Ascomycota</taxon>
        <taxon>Pezizomycotina</taxon>
        <taxon>Leotiomycetes</taxon>
        <taxon>Helotiales</taxon>
        <taxon>Ploettnerulaceae</taxon>
        <taxon>Cadophora</taxon>
    </lineage>
</organism>
<evidence type="ECO:0000313" key="3">
    <source>
        <dbReference type="EMBL" id="KAG4419519.1"/>
    </source>
</evidence>
<accession>A0A8H7WB12</accession>
<dbReference type="AlphaFoldDB" id="A0A8H7WB12"/>
<dbReference type="PANTHER" id="PTHR43364">
    <property type="entry name" value="NADH-SPECIFIC METHYLGLYOXAL REDUCTASE-RELATED"/>
    <property type="match status" value="1"/>
</dbReference>
<evidence type="ECO:0000313" key="4">
    <source>
        <dbReference type="Proteomes" id="UP000664132"/>
    </source>
</evidence>
<dbReference type="InterPro" id="IPR050523">
    <property type="entry name" value="AKR_Detox_Biosynth"/>
</dbReference>
<evidence type="ECO:0000256" key="1">
    <source>
        <dbReference type="ARBA" id="ARBA00023002"/>
    </source>
</evidence>
<dbReference type="OrthoDB" id="48988at2759"/>
<dbReference type="InterPro" id="IPR036812">
    <property type="entry name" value="NAD(P)_OxRdtase_dom_sf"/>
</dbReference>